<gene>
    <name evidence="7" type="ORF">DYP60_10995</name>
</gene>
<dbReference type="CDD" id="cd02966">
    <property type="entry name" value="TlpA_like_family"/>
    <property type="match status" value="1"/>
</dbReference>
<keyword evidence="5" id="KW-1133">Transmembrane helix</keyword>
<dbReference type="GO" id="GO:0030313">
    <property type="term" value="C:cell envelope"/>
    <property type="evidence" value="ECO:0007669"/>
    <property type="project" value="UniProtKB-SubCell"/>
</dbReference>
<evidence type="ECO:0000256" key="1">
    <source>
        <dbReference type="ARBA" id="ARBA00004196"/>
    </source>
</evidence>
<keyword evidence="8" id="KW-1185">Reference proteome</keyword>
<dbReference type="InterPro" id="IPR036249">
    <property type="entry name" value="Thioredoxin-like_sf"/>
</dbReference>
<reference evidence="7 8" key="2">
    <citation type="submission" date="2018-09" db="EMBL/GenBank/DDBJ databases">
        <title>Genome of Sphaerochaeta halotolerans strain 4-11.</title>
        <authorList>
            <person name="Nazina T.N."/>
            <person name="Sokolova D.S."/>
        </authorList>
    </citation>
    <scope>NUCLEOTIDE SEQUENCE [LARGE SCALE GENOMIC DNA]</scope>
    <source>
        <strain evidence="7 8">4-11</strain>
    </source>
</reference>
<sequence>MKKNTRTLLITLISFIVIIVVASVAYNALKDTSAPAVSLTPNLTNIPSATEKPAVPEPSLDAAEELPMTNSATAEDEQATVPTEVATEEPEATSVAEETVESPAEEEPKMPDIPLFTLGGEETSFDAVRQGKPTIINYFASWCPPCKQELPHFQAAYDKYGDEISFIFLNAMDGQRETLETLTKFMEEFPFTGPVYTDEGIFAYIFQTNSLPTTVFFNADGTIANGYLGYVNETTLQENIDRLLTQK</sequence>
<organism evidence="7 8">
    <name type="scientific">Sphaerochaeta halotolerans</name>
    <dbReference type="NCBI Taxonomy" id="2293840"/>
    <lineage>
        <taxon>Bacteria</taxon>
        <taxon>Pseudomonadati</taxon>
        <taxon>Spirochaetota</taxon>
        <taxon>Spirochaetia</taxon>
        <taxon>Spirochaetales</taxon>
        <taxon>Sphaerochaetaceae</taxon>
        <taxon>Sphaerochaeta</taxon>
    </lineage>
</organism>
<keyword evidence="3" id="KW-0676">Redox-active center</keyword>
<evidence type="ECO:0000256" key="5">
    <source>
        <dbReference type="SAM" id="Phobius"/>
    </source>
</evidence>
<dbReference type="Gene3D" id="3.40.30.10">
    <property type="entry name" value="Glutaredoxin"/>
    <property type="match status" value="1"/>
</dbReference>
<dbReference type="InterPro" id="IPR013766">
    <property type="entry name" value="Thioredoxin_domain"/>
</dbReference>
<evidence type="ECO:0000313" key="7">
    <source>
        <dbReference type="EMBL" id="RFU94125.1"/>
    </source>
</evidence>
<comment type="caution">
    <text evidence="7">The sequence shown here is derived from an EMBL/GenBank/DDBJ whole genome shotgun (WGS) entry which is preliminary data.</text>
</comment>
<evidence type="ECO:0000256" key="2">
    <source>
        <dbReference type="ARBA" id="ARBA00022748"/>
    </source>
</evidence>
<dbReference type="InterPro" id="IPR017937">
    <property type="entry name" value="Thioredoxin_CS"/>
</dbReference>
<dbReference type="GO" id="GO:0016491">
    <property type="term" value="F:oxidoreductase activity"/>
    <property type="evidence" value="ECO:0007669"/>
    <property type="project" value="InterPro"/>
</dbReference>
<reference evidence="8" key="1">
    <citation type="submission" date="2018-08" db="EMBL/GenBank/DDBJ databases">
        <authorList>
            <person name="Grouzdev D.S."/>
            <person name="Krutkina M.S."/>
        </authorList>
    </citation>
    <scope>NUCLEOTIDE SEQUENCE [LARGE SCALE GENOMIC DNA]</scope>
    <source>
        <strain evidence="8">4-11</strain>
    </source>
</reference>
<dbReference type="GO" id="GO:0017004">
    <property type="term" value="P:cytochrome complex assembly"/>
    <property type="evidence" value="ECO:0007669"/>
    <property type="project" value="UniProtKB-KW"/>
</dbReference>
<keyword evidence="2" id="KW-0201">Cytochrome c-type biogenesis</keyword>
<keyword evidence="5" id="KW-0812">Transmembrane</keyword>
<dbReference type="EMBL" id="QUWK01000012">
    <property type="protein sequence ID" value="RFU94125.1"/>
    <property type="molecule type" value="Genomic_DNA"/>
</dbReference>
<evidence type="ECO:0000313" key="8">
    <source>
        <dbReference type="Proteomes" id="UP000264002"/>
    </source>
</evidence>
<evidence type="ECO:0000256" key="3">
    <source>
        <dbReference type="ARBA" id="ARBA00023284"/>
    </source>
</evidence>
<proteinExistence type="predicted"/>
<dbReference type="SUPFAM" id="SSF52833">
    <property type="entry name" value="Thioredoxin-like"/>
    <property type="match status" value="1"/>
</dbReference>
<evidence type="ECO:0000259" key="6">
    <source>
        <dbReference type="PROSITE" id="PS51352"/>
    </source>
</evidence>
<dbReference type="PANTHER" id="PTHR42852:SF17">
    <property type="entry name" value="THIOREDOXIN-LIKE PROTEIN HI_1115"/>
    <property type="match status" value="1"/>
</dbReference>
<evidence type="ECO:0000256" key="4">
    <source>
        <dbReference type="SAM" id="MobiDB-lite"/>
    </source>
</evidence>
<name>A0A372MEA6_9SPIR</name>
<dbReference type="PROSITE" id="PS51352">
    <property type="entry name" value="THIOREDOXIN_2"/>
    <property type="match status" value="1"/>
</dbReference>
<dbReference type="PANTHER" id="PTHR42852">
    <property type="entry name" value="THIOL:DISULFIDE INTERCHANGE PROTEIN DSBE"/>
    <property type="match status" value="1"/>
</dbReference>
<protein>
    <submittedName>
        <fullName evidence="7">TlpA family protein disulfide reductase</fullName>
    </submittedName>
</protein>
<feature type="region of interest" description="Disordered" evidence="4">
    <location>
        <begin position="37"/>
        <end position="57"/>
    </location>
</feature>
<feature type="compositionally biased region" description="Polar residues" evidence="4">
    <location>
        <begin position="39"/>
        <end position="48"/>
    </location>
</feature>
<dbReference type="InterPro" id="IPR050553">
    <property type="entry name" value="Thioredoxin_ResA/DsbE_sf"/>
</dbReference>
<comment type="subcellular location">
    <subcellularLocation>
        <location evidence="1">Cell envelope</location>
    </subcellularLocation>
</comment>
<dbReference type="PROSITE" id="PS00194">
    <property type="entry name" value="THIOREDOXIN_1"/>
    <property type="match status" value="1"/>
</dbReference>
<accession>A0A372MEA6</accession>
<feature type="region of interest" description="Disordered" evidence="4">
    <location>
        <begin position="72"/>
        <end position="111"/>
    </location>
</feature>
<dbReference type="Pfam" id="PF08534">
    <property type="entry name" value="Redoxin"/>
    <property type="match status" value="1"/>
</dbReference>
<dbReference type="InterPro" id="IPR013740">
    <property type="entry name" value="Redoxin"/>
</dbReference>
<feature type="transmembrane region" description="Helical" evidence="5">
    <location>
        <begin position="7"/>
        <end position="29"/>
    </location>
</feature>
<dbReference type="AlphaFoldDB" id="A0A372MEA6"/>
<dbReference type="Proteomes" id="UP000264002">
    <property type="component" value="Unassembled WGS sequence"/>
</dbReference>
<feature type="domain" description="Thioredoxin" evidence="6">
    <location>
        <begin position="104"/>
        <end position="245"/>
    </location>
</feature>
<dbReference type="RefSeq" id="WP_117331062.1">
    <property type="nucleotide sequence ID" value="NZ_QUWK01000012.1"/>
</dbReference>
<keyword evidence="5" id="KW-0472">Membrane</keyword>